<evidence type="ECO:0000256" key="1">
    <source>
        <dbReference type="ARBA" id="ARBA00004194"/>
    </source>
</evidence>
<reference evidence="7" key="1">
    <citation type="journal article" date="2017" name="Gigascience">
        <title>The genome draft of coconut (Cocos nucifera).</title>
        <authorList>
            <person name="Xiao Y."/>
            <person name="Xu P."/>
            <person name="Fan H."/>
            <person name="Baudouin L."/>
            <person name="Xia W."/>
            <person name="Bocs S."/>
            <person name="Xu J."/>
            <person name="Li Q."/>
            <person name="Guo A."/>
            <person name="Zhou L."/>
            <person name="Li J."/>
            <person name="Wu Y."/>
            <person name="Ma Z."/>
            <person name="Armero A."/>
            <person name="Issali A.E."/>
            <person name="Liu N."/>
            <person name="Peng M."/>
            <person name="Yang Y."/>
        </authorList>
    </citation>
    <scope>NUCLEOTIDE SEQUENCE</scope>
    <source>
        <tissue evidence="7">Spear leaf of Hainan Tall coconut</tissue>
    </source>
</reference>
<evidence type="ECO:0000313" key="7">
    <source>
        <dbReference type="EMBL" id="KAG1363652.1"/>
    </source>
</evidence>
<evidence type="ECO:0000256" key="6">
    <source>
        <dbReference type="SAM" id="Phobius"/>
    </source>
</evidence>
<dbReference type="OrthoDB" id="1896682at2759"/>
<gene>
    <name evidence="7" type="ORF">COCNU_11G004790</name>
</gene>
<dbReference type="Proteomes" id="UP000797356">
    <property type="component" value="Chromosome 11"/>
</dbReference>
<dbReference type="InterPro" id="IPR006514">
    <property type="entry name" value="IRX15/GXM/AGM"/>
</dbReference>
<keyword evidence="4 6" id="KW-0472">Membrane</keyword>
<organism evidence="7 8">
    <name type="scientific">Cocos nucifera</name>
    <name type="common">Coconut palm</name>
    <dbReference type="NCBI Taxonomy" id="13894"/>
    <lineage>
        <taxon>Eukaryota</taxon>
        <taxon>Viridiplantae</taxon>
        <taxon>Streptophyta</taxon>
        <taxon>Embryophyta</taxon>
        <taxon>Tracheophyta</taxon>
        <taxon>Spermatophyta</taxon>
        <taxon>Magnoliopsida</taxon>
        <taxon>Liliopsida</taxon>
        <taxon>Arecaceae</taxon>
        <taxon>Arecoideae</taxon>
        <taxon>Cocoseae</taxon>
        <taxon>Attaleinae</taxon>
        <taxon>Cocos</taxon>
    </lineage>
</organism>
<feature type="compositionally biased region" description="Polar residues" evidence="5">
    <location>
        <begin position="50"/>
        <end position="68"/>
    </location>
</feature>
<name>A0A8K0N9D1_COCNU</name>
<reference evidence="7" key="2">
    <citation type="submission" date="2019-07" db="EMBL/GenBank/DDBJ databases">
        <authorList>
            <person name="Yang Y."/>
            <person name="Bocs S."/>
            <person name="Baudouin L."/>
        </authorList>
    </citation>
    <scope>NUCLEOTIDE SEQUENCE</scope>
    <source>
        <tissue evidence="7">Spear leaf of Hainan Tall coconut</tissue>
    </source>
</reference>
<evidence type="ECO:0000256" key="4">
    <source>
        <dbReference type="ARBA" id="ARBA00023136"/>
    </source>
</evidence>
<evidence type="ECO:0000256" key="5">
    <source>
        <dbReference type="SAM" id="MobiDB-lite"/>
    </source>
</evidence>
<dbReference type="PANTHER" id="PTHR31444">
    <property type="entry name" value="OS11G0490100 PROTEIN"/>
    <property type="match status" value="1"/>
</dbReference>
<comment type="subcellular location">
    <subcellularLocation>
        <location evidence="1">Golgi apparatus membrane</location>
        <topology evidence="1">Single-pass membrane protein</topology>
    </subcellularLocation>
</comment>
<proteinExistence type="predicted"/>
<dbReference type="GO" id="GO:0000139">
    <property type="term" value="C:Golgi membrane"/>
    <property type="evidence" value="ECO:0007669"/>
    <property type="project" value="UniProtKB-SubCell"/>
</dbReference>
<keyword evidence="8" id="KW-1185">Reference proteome</keyword>
<protein>
    <submittedName>
        <fullName evidence="7">Glucuronoxylan 4-O-methyltransferase 3</fullName>
    </submittedName>
</protein>
<keyword evidence="3 6" id="KW-1133">Transmembrane helix</keyword>
<feature type="transmembrane region" description="Helical" evidence="6">
    <location>
        <begin position="12"/>
        <end position="32"/>
    </location>
</feature>
<comment type="caution">
    <text evidence="7">The sequence shown here is derived from an EMBL/GenBank/DDBJ whole genome shotgun (WGS) entry which is preliminary data.</text>
</comment>
<evidence type="ECO:0000256" key="2">
    <source>
        <dbReference type="ARBA" id="ARBA00022692"/>
    </source>
</evidence>
<dbReference type="NCBIfam" id="TIGR01627">
    <property type="entry name" value="A_thal_3515"/>
    <property type="match status" value="1"/>
</dbReference>
<dbReference type="EMBL" id="CM017882">
    <property type="protein sequence ID" value="KAG1363652.1"/>
    <property type="molecule type" value="Genomic_DNA"/>
</dbReference>
<dbReference type="Pfam" id="PF21729">
    <property type="entry name" value="IRX15_IRX15L_GXM"/>
    <property type="match status" value="1"/>
</dbReference>
<dbReference type="AlphaFoldDB" id="A0A8K0N9D1"/>
<dbReference type="GO" id="GO:0045492">
    <property type="term" value="P:xylan biosynthetic process"/>
    <property type="evidence" value="ECO:0007669"/>
    <property type="project" value="InterPro"/>
</dbReference>
<feature type="region of interest" description="Disordered" evidence="5">
    <location>
        <begin position="39"/>
        <end position="68"/>
    </location>
</feature>
<sequence length="292" mass="32760">MGSNILVALNTKLLFLGFFLVFILCFILRFNLSSSPYPPATSSPPSNSSEETQASSLPSATRPTQSCTKIPPSLANTIIHYATSNTTPQQTIKEISITAQVLERRSPCNFLVFGLGRDSLMWTALNHGGRTVFLEEDRQWIETVQQELPTLEAYHVEYDTKVNQAEELLELGQLPECTTVGDVRLSKCRLALKGLPEAFFEVEWDLIMVDAPTGYFPGAPGRMGAIYTAGMAARWRMEGETDVFVHDVNRFAEDRFSKRFLCEGYMRQEEGFLRHFTIPSHRGGMAMPFCPN</sequence>
<evidence type="ECO:0000313" key="8">
    <source>
        <dbReference type="Proteomes" id="UP000797356"/>
    </source>
</evidence>
<evidence type="ECO:0000256" key="3">
    <source>
        <dbReference type="ARBA" id="ARBA00022989"/>
    </source>
</evidence>
<accession>A0A8K0N9D1</accession>
<keyword evidence="2 6" id="KW-0812">Transmembrane</keyword>